<dbReference type="Pfam" id="PF00787">
    <property type="entry name" value="PX"/>
    <property type="match status" value="2"/>
</dbReference>
<evidence type="ECO:0000313" key="14">
    <source>
        <dbReference type="EMBL" id="GMF13162.1"/>
    </source>
</evidence>
<protein>
    <submittedName>
        <fullName evidence="14">Unnamed protein product</fullName>
    </submittedName>
</protein>
<keyword evidence="15" id="KW-1185">Reference proteome</keyword>
<evidence type="ECO:0000256" key="11">
    <source>
        <dbReference type="SAM" id="Coils"/>
    </source>
</evidence>
<evidence type="ECO:0000256" key="1">
    <source>
        <dbReference type="ARBA" id="ARBA00004177"/>
    </source>
</evidence>
<organism evidence="14 15">
    <name type="scientific">Phytophthora lilii</name>
    <dbReference type="NCBI Taxonomy" id="2077276"/>
    <lineage>
        <taxon>Eukaryota</taxon>
        <taxon>Sar</taxon>
        <taxon>Stramenopiles</taxon>
        <taxon>Oomycota</taxon>
        <taxon>Peronosporomycetes</taxon>
        <taxon>Peronosporales</taxon>
        <taxon>Peronosporaceae</taxon>
        <taxon>Phytophthora</taxon>
    </lineage>
</organism>
<reference evidence="14" key="1">
    <citation type="submission" date="2023-04" db="EMBL/GenBank/DDBJ databases">
        <title>Phytophthora lilii NBRC 32176.</title>
        <authorList>
            <person name="Ichikawa N."/>
            <person name="Sato H."/>
            <person name="Tonouchi N."/>
        </authorList>
    </citation>
    <scope>NUCLEOTIDE SEQUENCE</scope>
    <source>
        <strain evidence="14">NBRC 32176</strain>
    </source>
</reference>
<dbReference type="GO" id="GO:1901981">
    <property type="term" value="F:phosphatidylinositol phosphate binding"/>
    <property type="evidence" value="ECO:0007669"/>
    <property type="project" value="TreeGrafter"/>
</dbReference>
<evidence type="ECO:0000256" key="7">
    <source>
        <dbReference type="ARBA" id="ARBA00022927"/>
    </source>
</evidence>
<dbReference type="CDD" id="cd06093">
    <property type="entry name" value="PX_domain"/>
    <property type="match status" value="2"/>
</dbReference>
<keyword evidence="7" id="KW-0653">Protein transport</keyword>
<evidence type="ECO:0000259" key="13">
    <source>
        <dbReference type="PROSITE" id="PS50195"/>
    </source>
</evidence>
<dbReference type="OrthoDB" id="100401at2759"/>
<dbReference type="InterPro" id="IPR036871">
    <property type="entry name" value="PX_dom_sf"/>
</dbReference>
<dbReference type="PANTHER" id="PTHR46209:SF3">
    <property type="entry name" value="PX DOMAIN-CONTAINING PROTEIN"/>
    <property type="match status" value="1"/>
</dbReference>
<dbReference type="InterPro" id="IPR043544">
    <property type="entry name" value="SNX10/11"/>
</dbReference>
<keyword evidence="11" id="KW-0175">Coiled coil</keyword>
<name>A0A9W6TH31_9STRA</name>
<evidence type="ECO:0000256" key="4">
    <source>
        <dbReference type="ARBA" id="ARBA00022448"/>
    </source>
</evidence>
<evidence type="ECO:0000313" key="15">
    <source>
        <dbReference type="Proteomes" id="UP001165083"/>
    </source>
</evidence>
<dbReference type="AlphaFoldDB" id="A0A9W6TH31"/>
<dbReference type="GO" id="GO:0006886">
    <property type="term" value="P:intracellular protein transport"/>
    <property type="evidence" value="ECO:0007669"/>
    <property type="project" value="InterPro"/>
</dbReference>
<evidence type="ECO:0000256" key="5">
    <source>
        <dbReference type="ARBA" id="ARBA00022490"/>
    </source>
</evidence>
<keyword evidence="5" id="KW-0963">Cytoplasm</keyword>
<evidence type="ECO:0000256" key="9">
    <source>
        <dbReference type="ARBA" id="ARBA00023136"/>
    </source>
</evidence>
<feature type="compositionally biased region" description="Polar residues" evidence="12">
    <location>
        <begin position="1"/>
        <end position="12"/>
    </location>
</feature>
<evidence type="ECO:0000256" key="6">
    <source>
        <dbReference type="ARBA" id="ARBA00022753"/>
    </source>
</evidence>
<evidence type="ECO:0000256" key="2">
    <source>
        <dbReference type="ARBA" id="ARBA00004496"/>
    </source>
</evidence>
<feature type="domain" description="PX" evidence="13">
    <location>
        <begin position="100"/>
        <end position="221"/>
    </location>
</feature>
<dbReference type="SUPFAM" id="SSF64268">
    <property type="entry name" value="PX domain"/>
    <property type="match status" value="2"/>
</dbReference>
<keyword evidence="4" id="KW-0813">Transport</keyword>
<dbReference type="Gene3D" id="3.30.1520.10">
    <property type="entry name" value="Phox-like domain"/>
    <property type="match status" value="2"/>
</dbReference>
<comment type="similarity">
    <text evidence="3">Belongs to the sorting nexin family.</text>
</comment>
<comment type="subcellular location">
    <subcellularLocation>
        <location evidence="2">Cytoplasm</location>
    </subcellularLocation>
    <subcellularLocation>
        <location evidence="10">Endomembrane system</location>
        <topology evidence="10">Peripheral membrane protein</topology>
        <orientation evidence="10">Cytoplasmic side</orientation>
    </subcellularLocation>
    <subcellularLocation>
        <location evidence="1">Endosome</location>
    </subcellularLocation>
</comment>
<keyword evidence="6" id="KW-0967">Endosome</keyword>
<proteinExistence type="inferred from homology"/>
<feature type="region of interest" description="Disordered" evidence="12">
    <location>
        <begin position="1"/>
        <end position="29"/>
    </location>
</feature>
<dbReference type="PANTHER" id="PTHR46209">
    <property type="entry name" value="PX DOMAIN-CONTAINING PROTEIN"/>
    <property type="match status" value="1"/>
</dbReference>
<dbReference type="GO" id="GO:0016050">
    <property type="term" value="P:vesicle organization"/>
    <property type="evidence" value="ECO:0007669"/>
    <property type="project" value="TreeGrafter"/>
</dbReference>
<gene>
    <name evidence="14" type="ORF">Plil01_000366600</name>
</gene>
<evidence type="ECO:0000256" key="8">
    <source>
        <dbReference type="ARBA" id="ARBA00023121"/>
    </source>
</evidence>
<sequence length="406" mass="47062">MQKQGSSRSLEGTSFHGDQMPPTPKAKPANCVQQVAEAVLELNRELVAQNIWLREQLTADMIKTKTAKTSVDEKLSLENEKLRQQVLELERKLEKKKEIALISARVVESRITYRDNQMFVEYKLQLETNSRGTLFVWHRYSTFRKLAETLQTKQRHSRKSVPELPSKQLFGNFSEKVIQERIVKLNQFLEAATNADHLQWGIRVDQDTCVYKRRVKSSTPPSSALKTKAWTLPFRAHDAHEYAYVVSAKVVDSRIQGGAMRPFIEYQLKIKTNVRNTLLVWHRYKALYDWAELIQKDNPSCKIPQLPQEEPFGSFPKHIRHQTVKLDAFLKKVVKSDKLNWIARVDGDVFVCKLRLKETTPPCEQDFESASPLASVTKLCPLRLIVQRQRKRSDVMLYERKMAQAS</sequence>
<evidence type="ECO:0000256" key="10">
    <source>
        <dbReference type="ARBA" id="ARBA00029433"/>
    </source>
</evidence>
<evidence type="ECO:0000256" key="12">
    <source>
        <dbReference type="SAM" id="MobiDB-lite"/>
    </source>
</evidence>
<comment type="caution">
    <text evidence="14">The sequence shown here is derived from an EMBL/GenBank/DDBJ whole genome shotgun (WGS) entry which is preliminary data.</text>
</comment>
<keyword evidence="8" id="KW-0446">Lipid-binding</keyword>
<dbReference type="EMBL" id="BSXW01000146">
    <property type="protein sequence ID" value="GMF13162.1"/>
    <property type="molecule type" value="Genomic_DNA"/>
</dbReference>
<feature type="coiled-coil region" evidence="11">
    <location>
        <begin position="72"/>
        <end position="99"/>
    </location>
</feature>
<keyword evidence="9" id="KW-0472">Membrane</keyword>
<accession>A0A9W6TH31</accession>
<dbReference type="PROSITE" id="PS50195">
    <property type="entry name" value="PX"/>
    <property type="match status" value="1"/>
</dbReference>
<evidence type="ECO:0000256" key="3">
    <source>
        <dbReference type="ARBA" id="ARBA00010883"/>
    </source>
</evidence>
<dbReference type="GO" id="GO:0005768">
    <property type="term" value="C:endosome"/>
    <property type="evidence" value="ECO:0007669"/>
    <property type="project" value="UniProtKB-SubCell"/>
</dbReference>
<dbReference type="InterPro" id="IPR001683">
    <property type="entry name" value="PX_dom"/>
</dbReference>
<dbReference type="Proteomes" id="UP001165083">
    <property type="component" value="Unassembled WGS sequence"/>
</dbReference>